<accession>A0A1G6SPH6</accession>
<dbReference type="EMBL" id="FNAG01000001">
    <property type="protein sequence ID" value="SDD18780.1"/>
    <property type="molecule type" value="Genomic_DNA"/>
</dbReference>
<sequence length="152" mass="16836">MTAFGDDMTDELDDALHAQIVQLTDTGNRICEEGGDLRAAIAAYQDALDLLPPPVERWEAASWILTALGDCHFLLGEHVRAHELLTRAMRVPGALGTGFIHLRLGQVQLELGNTARAADELARAYMAEGRELFADEDPKYYAFLRTRLRGLD</sequence>
<dbReference type="InterPro" id="IPR011990">
    <property type="entry name" value="TPR-like_helical_dom_sf"/>
</dbReference>
<evidence type="ECO:0000313" key="2">
    <source>
        <dbReference type="Proteomes" id="UP000199603"/>
    </source>
</evidence>
<gene>
    <name evidence="1" type="ORF">SAMN04488509_101624</name>
</gene>
<keyword evidence="2" id="KW-1185">Reference proteome</keyword>
<dbReference type="Gene3D" id="1.25.40.10">
    <property type="entry name" value="Tetratricopeptide repeat domain"/>
    <property type="match status" value="1"/>
</dbReference>
<reference evidence="1 2" key="1">
    <citation type="submission" date="2016-10" db="EMBL/GenBank/DDBJ databases">
        <authorList>
            <person name="de Groot N.N."/>
        </authorList>
    </citation>
    <scope>NUCLEOTIDE SEQUENCE [LARGE SCALE GENOMIC DNA]</scope>
    <source>
        <strain evidence="1 2">DSM 16957</strain>
    </source>
</reference>
<dbReference type="STRING" id="265719.SAMN04488509_101624"/>
<name>A0A1G6SPH6_9GAMM</name>
<organism evidence="1 2">
    <name type="scientific">Aquimonas voraii</name>
    <dbReference type="NCBI Taxonomy" id="265719"/>
    <lineage>
        <taxon>Bacteria</taxon>
        <taxon>Pseudomonadati</taxon>
        <taxon>Pseudomonadota</taxon>
        <taxon>Gammaproteobacteria</taxon>
        <taxon>Lysobacterales</taxon>
        <taxon>Lysobacteraceae</taxon>
        <taxon>Aquimonas</taxon>
    </lineage>
</organism>
<protein>
    <recommendedName>
        <fullName evidence="3">Tetratricopeptide repeat-containing protein</fullName>
    </recommendedName>
</protein>
<dbReference type="SUPFAM" id="SSF48452">
    <property type="entry name" value="TPR-like"/>
    <property type="match status" value="1"/>
</dbReference>
<evidence type="ECO:0000313" key="1">
    <source>
        <dbReference type="EMBL" id="SDD18780.1"/>
    </source>
</evidence>
<dbReference type="AlphaFoldDB" id="A0A1G6SPH6"/>
<proteinExistence type="predicted"/>
<evidence type="ECO:0008006" key="3">
    <source>
        <dbReference type="Google" id="ProtNLM"/>
    </source>
</evidence>
<dbReference type="Proteomes" id="UP000199603">
    <property type="component" value="Unassembled WGS sequence"/>
</dbReference>